<proteinExistence type="predicted"/>
<keyword evidence="1" id="KW-0812">Transmembrane</keyword>
<protein>
    <recommendedName>
        <fullName evidence="4">TonB C-terminal domain-containing protein</fullName>
    </recommendedName>
</protein>
<dbReference type="RefSeq" id="WP_110129773.1">
    <property type="nucleotide sequence ID" value="NZ_QHJQ01000001.1"/>
</dbReference>
<sequence>MSHQFEQTGEVRNSRHISPLLKTALLLGVLVHLAGFFMFRVISSPLPSREESTAFISLVPTEVEGDEAELVEQASLFDSAPLFVPGEWSSASGVFSSKILRNWQVFPDYEPDIELMAEVKPDRLSLQQATEVREPMDLLALRFWDMFSYFGQGGIEAEAPERWASVAVATIISGNSAYPQDFNLRIKADLPSGEFAERPVVFYVNMTAPGLLTGAPVLRQSSGSADLDAEAVAWLKQAKILAQLPAGFVELRIFP</sequence>
<dbReference type="SUPFAM" id="SSF74653">
    <property type="entry name" value="TolA/TonB C-terminal domain"/>
    <property type="match status" value="1"/>
</dbReference>
<evidence type="ECO:0000313" key="3">
    <source>
        <dbReference type="Proteomes" id="UP000247099"/>
    </source>
</evidence>
<evidence type="ECO:0008006" key="4">
    <source>
        <dbReference type="Google" id="ProtNLM"/>
    </source>
</evidence>
<dbReference type="Proteomes" id="UP000247099">
    <property type="component" value="Unassembled WGS sequence"/>
</dbReference>
<keyword evidence="1" id="KW-1133">Transmembrane helix</keyword>
<evidence type="ECO:0000256" key="1">
    <source>
        <dbReference type="SAM" id="Phobius"/>
    </source>
</evidence>
<organism evidence="2 3">
    <name type="scientific">Coraliomargarita sinensis</name>
    <dbReference type="NCBI Taxonomy" id="2174842"/>
    <lineage>
        <taxon>Bacteria</taxon>
        <taxon>Pseudomonadati</taxon>
        <taxon>Verrucomicrobiota</taxon>
        <taxon>Opitutia</taxon>
        <taxon>Puniceicoccales</taxon>
        <taxon>Coraliomargaritaceae</taxon>
        <taxon>Coraliomargarita</taxon>
    </lineage>
</organism>
<dbReference type="OrthoDB" id="197095at2"/>
<feature type="transmembrane region" description="Helical" evidence="1">
    <location>
        <begin position="20"/>
        <end position="39"/>
    </location>
</feature>
<keyword evidence="3" id="KW-1185">Reference proteome</keyword>
<gene>
    <name evidence="2" type="ORF">DDZ13_02145</name>
</gene>
<dbReference type="AlphaFoldDB" id="A0A317ZJ93"/>
<evidence type="ECO:0000313" key="2">
    <source>
        <dbReference type="EMBL" id="PXA05695.1"/>
    </source>
</evidence>
<name>A0A317ZJ93_9BACT</name>
<keyword evidence="1" id="KW-0472">Membrane</keyword>
<reference evidence="2 3" key="1">
    <citation type="submission" date="2018-05" db="EMBL/GenBank/DDBJ databases">
        <title>Coraliomargarita sinensis sp. nov., isolated from a marine solar saltern.</title>
        <authorList>
            <person name="Zhou L.Y."/>
        </authorList>
    </citation>
    <scope>NUCLEOTIDE SEQUENCE [LARGE SCALE GENOMIC DNA]</scope>
    <source>
        <strain evidence="2 3">WN38</strain>
    </source>
</reference>
<dbReference type="InParanoid" id="A0A317ZJ93"/>
<dbReference type="EMBL" id="QHJQ01000001">
    <property type="protein sequence ID" value="PXA05695.1"/>
    <property type="molecule type" value="Genomic_DNA"/>
</dbReference>
<comment type="caution">
    <text evidence="2">The sequence shown here is derived from an EMBL/GenBank/DDBJ whole genome shotgun (WGS) entry which is preliminary data.</text>
</comment>
<accession>A0A317ZJ93</accession>